<protein>
    <recommendedName>
        <fullName evidence="10">Cyclin N-terminal domain-containing protein</fullName>
    </recommendedName>
</protein>
<comment type="similarity">
    <text evidence="1">Belongs to the cyclin family. Cyclin D subfamily.</text>
</comment>
<sequence length="361" mass="40433">MAPNMEFGVSTLLCAEDNNSIFCNEDDDVLFGFGFGFVEEEIWYPRNHRNGQQNRRRIYGEEESLTIGVPLQSDECLDLMIKRECEHMPVGDYLDRLRNGDLDIGARDEILKWIAKVHSHFNFGPMCAYLAVNYLDRFLSAYDLPKGKKWMMQLLGVACLSLAAKMEETDVPMSLDLQGGDGKFIFEAKTIQRMELLVLSTLKWRMQAITPFSFIDYFLKKINSDQNASRSSINKSVQLILSTLKGIHFLEFKPSEIAAAVAISFAVKTETVGSEKALSTLVQHVQNDKVMKCVELIQDLSLSSDFVKGPIASSISSVPQSPIGVLDYRTDDSGGVGSCANSSHNTPVKRRKLNTPYEVDT</sequence>
<dbReference type="InterPro" id="IPR036915">
    <property type="entry name" value="Cyclin-like_sf"/>
</dbReference>
<evidence type="ECO:0000259" key="6">
    <source>
        <dbReference type="SMART" id="SM00385"/>
    </source>
</evidence>
<dbReference type="Pfam" id="PF00134">
    <property type="entry name" value="Cyclin_N"/>
    <property type="match status" value="1"/>
</dbReference>
<dbReference type="InterPro" id="IPR004367">
    <property type="entry name" value="Cyclin_C-dom"/>
</dbReference>
<dbReference type="SUPFAM" id="SSF47954">
    <property type="entry name" value="Cyclin-like"/>
    <property type="match status" value="2"/>
</dbReference>
<dbReference type="FunFam" id="1.10.472.10:FF:000034">
    <property type="entry name" value="D2/4-type cyclin"/>
    <property type="match status" value="1"/>
</dbReference>
<dbReference type="CDD" id="cd20544">
    <property type="entry name" value="CYCLIN_AtCycD-like_rpt2"/>
    <property type="match status" value="1"/>
</dbReference>
<dbReference type="AlphaFoldDB" id="A0A9Q1R575"/>
<keyword evidence="3 5" id="KW-0195">Cyclin</keyword>
<organism evidence="8 9">
    <name type="scientific">Anisodus acutangulus</name>
    <dbReference type="NCBI Taxonomy" id="402998"/>
    <lineage>
        <taxon>Eukaryota</taxon>
        <taxon>Viridiplantae</taxon>
        <taxon>Streptophyta</taxon>
        <taxon>Embryophyta</taxon>
        <taxon>Tracheophyta</taxon>
        <taxon>Spermatophyta</taxon>
        <taxon>Magnoliopsida</taxon>
        <taxon>eudicotyledons</taxon>
        <taxon>Gunneridae</taxon>
        <taxon>Pentapetalae</taxon>
        <taxon>asterids</taxon>
        <taxon>lamiids</taxon>
        <taxon>Solanales</taxon>
        <taxon>Solanaceae</taxon>
        <taxon>Solanoideae</taxon>
        <taxon>Hyoscyameae</taxon>
        <taxon>Anisodus</taxon>
    </lineage>
</organism>
<feature type="domain" description="Cyclin-like" evidence="6">
    <location>
        <begin position="217"/>
        <end position="299"/>
    </location>
</feature>
<evidence type="ECO:0000313" key="8">
    <source>
        <dbReference type="EMBL" id="KAJ8541323.1"/>
    </source>
</evidence>
<dbReference type="CDD" id="cd20543">
    <property type="entry name" value="CYCLIN_AtCycD-like_rpt1"/>
    <property type="match status" value="1"/>
</dbReference>
<keyword evidence="9" id="KW-1185">Reference proteome</keyword>
<dbReference type="Proteomes" id="UP001152561">
    <property type="component" value="Unassembled WGS sequence"/>
</dbReference>
<evidence type="ECO:0000256" key="3">
    <source>
        <dbReference type="ARBA" id="ARBA00023127"/>
    </source>
</evidence>
<comment type="caution">
    <text evidence="8">The sequence shown here is derived from an EMBL/GenBank/DDBJ whole genome shotgun (WGS) entry which is preliminary data.</text>
</comment>
<dbReference type="EMBL" id="JAJAGQ010000015">
    <property type="protein sequence ID" value="KAJ8541323.1"/>
    <property type="molecule type" value="Genomic_DNA"/>
</dbReference>
<evidence type="ECO:0000256" key="2">
    <source>
        <dbReference type="ARBA" id="ARBA00022618"/>
    </source>
</evidence>
<dbReference type="PROSITE" id="PS00292">
    <property type="entry name" value="CYCLINS"/>
    <property type="match status" value="1"/>
</dbReference>
<dbReference type="InterPro" id="IPR006671">
    <property type="entry name" value="Cyclin_N"/>
</dbReference>
<dbReference type="InterPro" id="IPR039361">
    <property type="entry name" value="Cyclin"/>
</dbReference>
<gene>
    <name evidence="8" type="ORF">K7X08_002139</name>
</gene>
<evidence type="ECO:0000256" key="4">
    <source>
        <dbReference type="ARBA" id="ARBA00023306"/>
    </source>
</evidence>
<keyword evidence="2" id="KW-0132">Cell division</keyword>
<dbReference type="Gene3D" id="1.10.472.10">
    <property type="entry name" value="Cyclin-like"/>
    <property type="match status" value="2"/>
</dbReference>
<feature type="domain" description="Cyclin C-terminal" evidence="7">
    <location>
        <begin position="209"/>
        <end position="342"/>
    </location>
</feature>
<keyword evidence="4" id="KW-0131">Cell cycle</keyword>
<dbReference type="OrthoDB" id="5590282at2759"/>
<dbReference type="InterPro" id="IPR013763">
    <property type="entry name" value="Cyclin-like_dom"/>
</dbReference>
<evidence type="ECO:0000256" key="1">
    <source>
        <dbReference type="ARBA" id="ARBA00009065"/>
    </source>
</evidence>
<dbReference type="SMART" id="SM00385">
    <property type="entry name" value="CYCLIN"/>
    <property type="match status" value="2"/>
</dbReference>
<name>A0A9Q1R575_9SOLA</name>
<reference evidence="9" key="1">
    <citation type="journal article" date="2023" name="Proc. Natl. Acad. Sci. U.S.A.">
        <title>Genomic and structural basis for evolution of tropane alkaloid biosynthesis.</title>
        <authorList>
            <person name="Wanga Y.-J."/>
            <person name="Taina T."/>
            <person name="Yua J.-Y."/>
            <person name="Lia J."/>
            <person name="Xua B."/>
            <person name="Chenc J."/>
            <person name="D'Auriad J.C."/>
            <person name="Huanga J.-P."/>
            <person name="Huanga S.-X."/>
        </authorList>
    </citation>
    <scope>NUCLEOTIDE SEQUENCE [LARGE SCALE GENOMIC DNA]</scope>
    <source>
        <strain evidence="9">cv. KIB-2019</strain>
    </source>
</reference>
<dbReference type="Pfam" id="PF02984">
    <property type="entry name" value="Cyclin_C"/>
    <property type="match status" value="1"/>
</dbReference>
<evidence type="ECO:0000259" key="7">
    <source>
        <dbReference type="SMART" id="SM01332"/>
    </source>
</evidence>
<evidence type="ECO:0000256" key="5">
    <source>
        <dbReference type="RuleBase" id="RU000383"/>
    </source>
</evidence>
<feature type="domain" description="Cyclin-like" evidence="6">
    <location>
        <begin position="112"/>
        <end position="200"/>
    </location>
</feature>
<dbReference type="InterPro" id="IPR048258">
    <property type="entry name" value="Cyclins_cyclin-box"/>
</dbReference>
<evidence type="ECO:0000313" key="9">
    <source>
        <dbReference type="Proteomes" id="UP001152561"/>
    </source>
</evidence>
<dbReference type="FunFam" id="1.10.472.10:FF:000040">
    <property type="entry name" value="D6-type cyclin"/>
    <property type="match status" value="1"/>
</dbReference>
<dbReference type="GO" id="GO:0051301">
    <property type="term" value="P:cell division"/>
    <property type="evidence" value="ECO:0007669"/>
    <property type="project" value="UniProtKB-KW"/>
</dbReference>
<dbReference type="PANTHER" id="PTHR10177">
    <property type="entry name" value="CYCLINS"/>
    <property type="match status" value="1"/>
</dbReference>
<proteinExistence type="inferred from homology"/>
<dbReference type="SMART" id="SM01332">
    <property type="entry name" value="Cyclin_C"/>
    <property type="match status" value="1"/>
</dbReference>
<evidence type="ECO:0008006" key="10">
    <source>
        <dbReference type="Google" id="ProtNLM"/>
    </source>
</evidence>
<accession>A0A9Q1R575</accession>